<dbReference type="RefSeq" id="XP_040621011.1">
    <property type="nucleotide sequence ID" value="XM_040761177.1"/>
</dbReference>
<evidence type="ECO:0000313" key="3">
    <source>
        <dbReference type="EMBL" id="KIH93001.1"/>
    </source>
</evidence>
<feature type="region of interest" description="Disordered" evidence="1">
    <location>
        <begin position="66"/>
        <end position="117"/>
    </location>
</feature>
<gene>
    <name evidence="3" type="ORF">SPBR_02874</name>
</gene>
<proteinExistence type="predicted"/>
<dbReference type="EMBL" id="AWTV01000006">
    <property type="protein sequence ID" value="KIH93001.1"/>
    <property type="molecule type" value="Genomic_DNA"/>
</dbReference>
<dbReference type="GeneID" id="63676098"/>
<name>A0A0C2IV25_9PEZI</name>
<comment type="caution">
    <text evidence="3">The sequence shown here is derived from an EMBL/GenBank/DDBJ whole genome shotgun (WGS) entry which is preliminary data.</text>
</comment>
<dbReference type="VEuPathDB" id="FungiDB:SPBR_02874"/>
<protein>
    <submittedName>
        <fullName evidence="3">Uncharacterized protein</fullName>
    </submittedName>
</protein>
<sequence>MASHARGLAGLVYHSFATGLFRTQHATLPGSLSGSGSSHILSAVRLRLALLPPVFAAAPSVRFFSSSLPNRGKGPMGKATKNIPSQYQPRYPAKPQPATRSSPSTPSTQAPMEQAKTRAAPINTALPRSGPSTVPGSTSTASAVTAAAGPVLGNGFAEQLGRRSVSTLLYEAPSHLVFRMTSLLAGVATIAYTLINYWTIFVYPPENMLWWVPHAFAVICGAMIAGGVYFVSGSVGIVRVIHAIPSGRIEAIAGKGAAATAARAVKDAGGGPMPPIILELEIGRVLPILPARKRYILPETMEVPFRFASYGLSGDALPTGAAGAVAATGAVVTSAERVKAHAAETERQAKAREYEMNHLMTAPFRHAALGANTGWKQVRRVFSREGFIKVIVNGDRQKMDVMGGWALENGRALDRLVRIKNDIK</sequence>
<feature type="transmembrane region" description="Helical" evidence="2">
    <location>
        <begin position="209"/>
        <end position="231"/>
    </location>
</feature>
<evidence type="ECO:0000313" key="4">
    <source>
        <dbReference type="Proteomes" id="UP000031575"/>
    </source>
</evidence>
<dbReference type="Proteomes" id="UP000031575">
    <property type="component" value="Unassembled WGS sequence"/>
</dbReference>
<feature type="transmembrane region" description="Helical" evidence="2">
    <location>
        <begin position="183"/>
        <end position="203"/>
    </location>
</feature>
<feature type="compositionally biased region" description="Low complexity" evidence="1">
    <location>
        <begin position="96"/>
        <end position="111"/>
    </location>
</feature>
<reference evidence="3 4" key="1">
    <citation type="journal article" date="2014" name="BMC Genomics">
        <title>Comparative genomics of the major fungal agents of human and animal Sporotrichosis: Sporothrix schenckii and Sporothrix brasiliensis.</title>
        <authorList>
            <person name="Teixeira M.M."/>
            <person name="de Almeida L.G."/>
            <person name="Kubitschek-Barreira P."/>
            <person name="Alves F.L."/>
            <person name="Kioshima E.S."/>
            <person name="Abadio A.K."/>
            <person name="Fernandes L."/>
            <person name="Derengowski L.S."/>
            <person name="Ferreira K.S."/>
            <person name="Souza R.C."/>
            <person name="Ruiz J.C."/>
            <person name="de Andrade N.C."/>
            <person name="Paes H.C."/>
            <person name="Nicola A.M."/>
            <person name="Albuquerque P."/>
            <person name="Gerber A.L."/>
            <person name="Martins V.P."/>
            <person name="Peconick L.D."/>
            <person name="Neto A.V."/>
            <person name="Chaucanez C.B."/>
            <person name="Silva P.A."/>
            <person name="Cunha O.L."/>
            <person name="de Oliveira F.F."/>
            <person name="dos Santos T.C."/>
            <person name="Barros A.L."/>
            <person name="Soares M.A."/>
            <person name="de Oliveira L.M."/>
            <person name="Marini M.M."/>
            <person name="Villalobos-Duno H."/>
            <person name="Cunha M.M."/>
            <person name="de Hoog S."/>
            <person name="da Silveira J.F."/>
            <person name="Henrissat B."/>
            <person name="Nino-Vega G.A."/>
            <person name="Cisalpino P.S."/>
            <person name="Mora-Montes H.M."/>
            <person name="Almeida S.R."/>
            <person name="Stajich J.E."/>
            <person name="Lopes-Bezerra L.M."/>
            <person name="Vasconcelos A.T."/>
            <person name="Felipe M.S."/>
        </authorList>
    </citation>
    <scope>NUCLEOTIDE SEQUENCE [LARGE SCALE GENOMIC DNA]</scope>
    <source>
        <strain evidence="3 4">5110</strain>
    </source>
</reference>
<evidence type="ECO:0000256" key="1">
    <source>
        <dbReference type="SAM" id="MobiDB-lite"/>
    </source>
</evidence>
<dbReference type="OrthoDB" id="4140442at2759"/>
<dbReference type="HOGENOM" id="CLU_052402_0_0_1"/>
<keyword evidence="4" id="KW-1185">Reference proteome</keyword>
<keyword evidence="2" id="KW-1133">Transmembrane helix</keyword>
<accession>A0A0C2IV25</accession>
<dbReference type="AlphaFoldDB" id="A0A0C2IV25"/>
<keyword evidence="2" id="KW-0812">Transmembrane</keyword>
<organism evidence="3 4">
    <name type="scientific">Sporothrix brasiliensis 5110</name>
    <dbReference type="NCBI Taxonomy" id="1398154"/>
    <lineage>
        <taxon>Eukaryota</taxon>
        <taxon>Fungi</taxon>
        <taxon>Dikarya</taxon>
        <taxon>Ascomycota</taxon>
        <taxon>Pezizomycotina</taxon>
        <taxon>Sordariomycetes</taxon>
        <taxon>Sordariomycetidae</taxon>
        <taxon>Ophiostomatales</taxon>
        <taxon>Ophiostomataceae</taxon>
        <taxon>Sporothrix</taxon>
    </lineage>
</organism>
<evidence type="ECO:0000256" key="2">
    <source>
        <dbReference type="SAM" id="Phobius"/>
    </source>
</evidence>
<keyword evidence="2" id="KW-0472">Membrane</keyword>